<feature type="compositionally biased region" description="Polar residues" evidence="8">
    <location>
        <begin position="190"/>
        <end position="213"/>
    </location>
</feature>
<feature type="compositionally biased region" description="Low complexity" evidence="8">
    <location>
        <begin position="240"/>
        <end position="251"/>
    </location>
</feature>
<dbReference type="EMBL" id="VIFY01000040">
    <property type="protein sequence ID" value="TQB73719.1"/>
    <property type="molecule type" value="Genomic_DNA"/>
</dbReference>
<dbReference type="GO" id="GO:0006351">
    <property type="term" value="P:DNA-templated transcription"/>
    <property type="evidence" value="ECO:0007669"/>
    <property type="project" value="InterPro"/>
</dbReference>
<dbReference type="Pfam" id="PF04082">
    <property type="entry name" value="Fungal_trans"/>
    <property type="match status" value="1"/>
</dbReference>
<dbReference type="PROSITE" id="PS50157">
    <property type="entry name" value="ZINC_FINGER_C2H2_2"/>
    <property type="match status" value="2"/>
</dbReference>
<evidence type="ECO:0000256" key="8">
    <source>
        <dbReference type="SAM" id="MobiDB-lite"/>
    </source>
</evidence>
<feature type="domain" description="C2H2-type" evidence="9">
    <location>
        <begin position="59"/>
        <end position="88"/>
    </location>
</feature>
<dbReference type="Proteomes" id="UP000319663">
    <property type="component" value="Unassembled WGS sequence"/>
</dbReference>
<evidence type="ECO:0000256" key="5">
    <source>
        <dbReference type="ARBA" id="ARBA00022833"/>
    </source>
</evidence>
<proteinExistence type="predicted"/>
<evidence type="ECO:0000256" key="7">
    <source>
        <dbReference type="PROSITE-ProRule" id="PRU00042"/>
    </source>
</evidence>
<keyword evidence="11" id="KW-1185">Reference proteome</keyword>
<feature type="domain" description="C2H2-type" evidence="9">
    <location>
        <begin position="89"/>
        <end position="118"/>
    </location>
</feature>
<feature type="region of interest" description="Disordered" evidence="8">
    <location>
        <begin position="1"/>
        <end position="53"/>
    </location>
</feature>
<keyword evidence="3" id="KW-0677">Repeat</keyword>
<organism evidence="10 11">
    <name type="scientific">Monascus purpureus</name>
    <name type="common">Red mold</name>
    <name type="synonym">Monascus anka</name>
    <dbReference type="NCBI Taxonomy" id="5098"/>
    <lineage>
        <taxon>Eukaryota</taxon>
        <taxon>Fungi</taxon>
        <taxon>Dikarya</taxon>
        <taxon>Ascomycota</taxon>
        <taxon>Pezizomycotina</taxon>
        <taxon>Eurotiomycetes</taxon>
        <taxon>Eurotiomycetidae</taxon>
        <taxon>Eurotiales</taxon>
        <taxon>Aspergillaceae</taxon>
        <taxon>Monascus</taxon>
    </lineage>
</organism>
<evidence type="ECO:0000256" key="2">
    <source>
        <dbReference type="ARBA" id="ARBA00022723"/>
    </source>
</evidence>
<dbReference type="GO" id="GO:0000785">
    <property type="term" value="C:chromatin"/>
    <property type="evidence" value="ECO:0007669"/>
    <property type="project" value="TreeGrafter"/>
</dbReference>
<sequence length="1063" mass="117739">MALAVSAMAELSQVSKSYRRQREEDGTAVDIDVPNSNLALDTPTKKRKRPRKIGPEKKFECKYEGCGKSYSRAEHLYRHQLNHTPKQIYRCDFPDCYRSFVRQDLCVRHRERHTTKGSQLQKRDHFAFGAAAAAIDKSSVPRSHAALDRGAQANGLNDNSSPAVSSSTNGMSPPPPVAPILQPAKKNGERVNTSHPPDYANRQSAAISPTSMPSPMTAYNYQAVAAHPHAETADSIVTRSTSVSNNTVGNSPPTQSNTTYSPSDIQAPYGKVGSRHSAKLSISSVDSGRESRPYQPLSGPDPLSATSTRNPSIPYPMTTGMDGSSMLSPTVYASQQPSLQMPSLPINRYQELSLPGPTPSTTSLGGLDSVPGMIAPGAGITDAGFDSLSSYAYPLFGGETYNRSPFAMVDDFAAWLFNESGPGSSPLNYPPTAGIMPDYLDPAHIQNPFYANDPAYMNSFGNVVPLQHPMSMTSILDPGSPQAVMSEEKRQELLDLISTRFNEAAYSAVAKRKDAFLEGNIDDDNHILSLRMMQTYIGSYWFHFHPQLPILHRPTFSADKTHNLLLLAIITIGASTLDNAYGREVSETASALANFISWHLRWEIFMDADFRPPAKLWVFQALLLLEVHEKMYATRALHERAHIHHDTTLTLMRRGSSLIDRSAFESPASMKEDRRSASGSISVSETTAEESWIHWIKAEATRRVAFAAFVLDSTHSTMFGHSAKMVAHELRLPLPCDEVLWSATSAGEVARVQASLHANGVKPVMFLEALKQTLNGQPVRTNAFGRTILMAGLLSVSWHMNQRDLQVSTLGVAQALGGRDKWRSALLRAFDNWRRDVDEALGHTVHTPYSNRYPPRRVLDEDNIVESRDALHRLAHMALHVDIMDCQIFAGARRLLGRSITPKDYKIAKEKMTQRWAAKASARDAVFYALKFLSECLLGNESDVSPLTPEYCARDDYLVNRPWVLYFAALVVWCYGYALEGPINPPMELPTPVDQRRDMQEFLRRVGGVREPNELETLTGRNRCMGLLMVLRDDFMQARWELLAEGATLLGSCIEKLGSGKIN</sequence>
<feature type="region of interest" description="Disordered" evidence="8">
    <location>
        <begin position="150"/>
        <end position="213"/>
    </location>
</feature>
<keyword evidence="5" id="KW-0862">Zinc</keyword>
<keyword evidence="2" id="KW-0479">Metal-binding</keyword>
<name>A0A507R084_MONPU</name>
<gene>
    <name evidence="10" type="ORF">MPDQ_005642</name>
</gene>
<evidence type="ECO:0000313" key="11">
    <source>
        <dbReference type="Proteomes" id="UP000319663"/>
    </source>
</evidence>
<dbReference type="GO" id="GO:0005634">
    <property type="term" value="C:nucleus"/>
    <property type="evidence" value="ECO:0007669"/>
    <property type="project" value="UniProtKB-SubCell"/>
</dbReference>
<dbReference type="PANTHER" id="PTHR40626:SF11">
    <property type="entry name" value="ZINC FINGER PROTEIN YPR022C"/>
    <property type="match status" value="1"/>
</dbReference>
<keyword evidence="4 7" id="KW-0863">Zinc-finger</keyword>
<feature type="compositionally biased region" description="Polar residues" evidence="8">
    <location>
        <begin position="252"/>
        <end position="264"/>
    </location>
</feature>
<dbReference type="GO" id="GO:0008270">
    <property type="term" value="F:zinc ion binding"/>
    <property type="evidence" value="ECO:0007669"/>
    <property type="project" value="UniProtKB-KW"/>
</dbReference>
<dbReference type="PROSITE" id="PS00028">
    <property type="entry name" value="ZINC_FINGER_C2H2_1"/>
    <property type="match status" value="2"/>
</dbReference>
<dbReference type="InterPro" id="IPR007219">
    <property type="entry name" value="XnlR_reg_dom"/>
</dbReference>
<evidence type="ECO:0000256" key="3">
    <source>
        <dbReference type="ARBA" id="ARBA00022737"/>
    </source>
</evidence>
<dbReference type="CDD" id="cd12148">
    <property type="entry name" value="fungal_TF_MHR"/>
    <property type="match status" value="1"/>
</dbReference>
<protein>
    <recommendedName>
        <fullName evidence="9">C2H2-type domain-containing protein</fullName>
    </recommendedName>
</protein>
<dbReference type="SMART" id="SM00355">
    <property type="entry name" value="ZnF_C2H2"/>
    <property type="match status" value="2"/>
</dbReference>
<evidence type="ECO:0000259" key="9">
    <source>
        <dbReference type="PROSITE" id="PS50157"/>
    </source>
</evidence>
<dbReference type="InterPro" id="IPR051059">
    <property type="entry name" value="VerF-like"/>
</dbReference>
<keyword evidence="6" id="KW-0539">Nucleus</keyword>
<dbReference type="Gene3D" id="3.30.160.60">
    <property type="entry name" value="Classic Zinc Finger"/>
    <property type="match status" value="1"/>
</dbReference>
<dbReference type="AlphaFoldDB" id="A0A507R084"/>
<dbReference type="InterPro" id="IPR013087">
    <property type="entry name" value="Znf_C2H2_type"/>
</dbReference>
<dbReference type="InterPro" id="IPR036236">
    <property type="entry name" value="Znf_C2H2_sf"/>
</dbReference>
<feature type="region of interest" description="Disordered" evidence="8">
    <location>
        <begin position="240"/>
        <end position="312"/>
    </location>
</feature>
<evidence type="ECO:0000313" key="10">
    <source>
        <dbReference type="EMBL" id="TQB73719.1"/>
    </source>
</evidence>
<evidence type="ECO:0000256" key="4">
    <source>
        <dbReference type="ARBA" id="ARBA00022771"/>
    </source>
</evidence>
<evidence type="ECO:0000256" key="6">
    <source>
        <dbReference type="ARBA" id="ARBA00023242"/>
    </source>
</evidence>
<evidence type="ECO:0000256" key="1">
    <source>
        <dbReference type="ARBA" id="ARBA00004123"/>
    </source>
</evidence>
<dbReference type="GO" id="GO:0000981">
    <property type="term" value="F:DNA-binding transcription factor activity, RNA polymerase II-specific"/>
    <property type="evidence" value="ECO:0007669"/>
    <property type="project" value="InterPro"/>
</dbReference>
<accession>A0A507R084</accession>
<dbReference type="GO" id="GO:0000978">
    <property type="term" value="F:RNA polymerase II cis-regulatory region sequence-specific DNA binding"/>
    <property type="evidence" value="ECO:0007669"/>
    <property type="project" value="InterPro"/>
</dbReference>
<dbReference type="SUPFAM" id="SSF57667">
    <property type="entry name" value="beta-beta-alpha zinc fingers"/>
    <property type="match status" value="1"/>
</dbReference>
<comment type="subcellular location">
    <subcellularLocation>
        <location evidence="1">Nucleus</location>
    </subcellularLocation>
</comment>
<dbReference type="OrthoDB" id="427030at2759"/>
<reference evidence="10 11" key="1">
    <citation type="submission" date="2019-06" db="EMBL/GenBank/DDBJ databases">
        <title>Wine fermentation using esterase from Monascus purpureus.</title>
        <authorList>
            <person name="Geng C."/>
            <person name="Zhang Y."/>
        </authorList>
    </citation>
    <scope>NUCLEOTIDE SEQUENCE [LARGE SCALE GENOMIC DNA]</scope>
    <source>
        <strain evidence="10">HQ1</strain>
    </source>
</reference>
<dbReference type="PANTHER" id="PTHR40626">
    <property type="entry name" value="MIP31509P"/>
    <property type="match status" value="1"/>
</dbReference>
<comment type="caution">
    <text evidence="10">The sequence shown here is derived from an EMBL/GenBank/DDBJ whole genome shotgun (WGS) entry which is preliminary data.</text>
</comment>
<feature type="compositionally biased region" description="Polar residues" evidence="8">
    <location>
        <begin position="154"/>
        <end position="171"/>
    </location>
</feature>
<dbReference type="STRING" id="5098.A0A507R084"/>